<dbReference type="InterPro" id="IPR011249">
    <property type="entry name" value="Metalloenz_LuxS/M16"/>
</dbReference>
<keyword evidence="21" id="KW-1185">Reference proteome</keyword>
<dbReference type="OrthoDB" id="9811314at2"/>
<protein>
    <recommendedName>
        <fullName evidence="5">Protease 3</fullName>
        <ecNumber evidence="4">3.4.24.55</ecNumber>
    </recommendedName>
    <alternativeName>
        <fullName evidence="13">Pitrilysin</fullName>
    </alternativeName>
    <alternativeName>
        <fullName evidence="12">Protease III</fullName>
    </alternativeName>
    <alternativeName>
        <fullName evidence="11">Protease pi</fullName>
    </alternativeName>
</protein>
<evidence type="ECO:0000313" key="20">
    <source>
        <dbReference type="EMBL" id="RAU19728.1"/>
    </source>
</evidence>
<gene>
    <name evidence="20" type="ORF">DN062_01190</name>
</gene>
<evidence type="ECO:0000256" key="8">
    <source>
        <dbReference type="ARBA" id="ARBA00022801"/>
    </source>
</evidence>
<keyword evidence="10" id="KW-0482">Metalloprotease</keyword>
<dbReference type="Pfam" id="PF00675">
    <property type="entry name" value="Peptidase_M16"/>
    <property type="match status" value="1"/>
</dbReference>
<dbReference type="RefSeq" id="WP_112156770.1">
    <property type="nucleotide sequence ID" value="NZ_QKRX01000001.1"/>
</dbReference>
<dbReference type="PROSITE" id="PS00143">
    <property type="entry name" value="INSULINASE"/>
    <property type="match status" value="1"/>
</dbReference>
<keyword evidence="15" id="KW-0732">Signal</keyword>
<evidence type="ECO:0000256" key="6">
    <source>
        <dbReference type="ARBA" id="ARBA00022670"/>
    </source>
</evidence>
<dbReference type="GO" id="GO:0006508">
    <property type="term" value="P:proteolysis"/>
    <property type="evidence" value="ECO:0007669"/>
    <property type="project" value="UniProtKB-KW"/>
</dbReference>
<evidence type="ECO:0000256" key="4">
    <source>
        <dbReference type="ARBA" id="ARBA00012449"/>
    </source>
</evidence>
<evidence type="ECO:0000256" key="2">
    <source>
        <dbReference type="ARBA" id="ARBA00002184"/>
    </source>
</evidence>
<sequence>MLYKSRIAPFLVCTLLIFSLTPALANDIIKSSYDSRAYEQFELPNRLKVLLISDPEAEKAAASMDVLVGSNANPIERPGLAHFLEHMLFLGTATYPEADSYQAFISSNGGSHNAFTAYENTNYFFDINPNALPEALDRFSRFFIDPLFSTEYVDRERHAVESEFQSRRRDDRRREHEVTKQIMNPEHAWSRFAVGDLHSLSDREGSNIQDELIDFYNQYYSANLMSLVVIGPQSIPELKELVTERFTEIRDFDASAYIDTAPLFVENSLPKKLEIQTLRQMRQLSLSFPVPSLRDHWRDKPLYYIASLLGYEGEGSLLSYLKSKNLATELGAFTAIDLDNEGLFQVSIALTEDGMKDYDQVVTHFFEFVNAIAEKGIDESLYAEERNMAELQFLFADRRQPIHDVMIMAQMQQRYPTEEILRANFLLETFDENTLKEFLSFLNPDNMLLTLMAQELKTDQSERRYNAPFKVSDILNSHLESWHSATINDQLFVRSLNPFIPENLSLVDREDSPEIPMQLLSSPGISLWHQQDQTFERPRADFFVALMTHQAMASANNAVMIDLYTRMVNDQLNEVLYDASLAGLSLSVYPHMRGLSLQLSGYNDKQMALLAKVLPLLRHPEMDSRRFMQVKQQLQERLINLQQETPYQLSLQHLFTSLMSRWSTDDKLEALELLSLEELEHFISELYTELDVRMLAHGNLKAETSLAMADLVKEALLTETRAIPAIQVPVVKLPASEELRATLKLNHHDAVLTQFLQGKDNSSHSRAAVALLNEIISTPFYSEMRTEKQFGYIVFSNYVPMGDVPGLALIVQSSVADPITLESHFSEFLDRMQDELATMELEDIQRYQTSLVSRLLQPDTSMSARSQRYWRELDRDGSFSSHQQVAESVQKIQKEELEQTLSELRQRQFFLRSFGKFETDPEALASDNADSNIQSLREQRAFFQLD</sequence>
<evidence type="ECO:0000256" key="10">
    <source>
        <dbReference type="ARBA" id="ARBA00023049"/>
    </source>
</evidence>
<feature type="domain" description="Peptidase M16 C-terminal" evidence="17">
    <location>
        <begin position="210"/>
        <end position="387"/>
    </location>
</feature>
<dbReference type="PANTHER" id="PTHR43690">
    <property type="entry name" value="NARDILYSIN"/>
    <property type="match status" value="1"/>
</dbReference>
<evidence type="ECO:0000259" key="18">
    <source>
        <dbReference type="Pfam" id="PF16187"/>
    </source>
</evidence>
<feature type="chain" id="PRO_5016679027" description="Protease 3" evidence="15">
    <location>
        <begin position="26"/>
        <end position="946"/>
    </location>
</feature>
<dbReference type="InterPro" id="IPR032632">
    <property type="entry name" value="Peptidase_M16_M"/>
</dbReference>
<dbReference type="Proteomes" id="UP000250744">
    <property type="component" value="Unassembled WGS sequence"/>
</dbReference>
<dbReference type="InterPro" id="IPR007863">
    <property type="entry name" value="Peptidase_M16_C"/>
</dbReference>
<evidence type="ECO:0000259" key="17">
    <source>
        <dbReference type="Pfam" id="PF05193"/>
    </source>
</evidence>
<comment type="similarity">
    <text evidence="3 14">Belongs to the peptidase M16 family.</text>
</comment>
<feature type="signal peptide" evidence="15">
    <location>
        <begin position="1"/>
        <end position="25"/>
    </location>
</feature>
<dbReference type="EMBL" id="QKRX01000001">
    <property type="protein sequence ID" value="RAU19728.1"/>
    <property type="molecule type" value="Genomic_DNA"/>
</dbReference>
<evidence type="ECO:0000256" key="14">
    <source>
        <dbReference type="RuleBase" id="RU004447"/>
    </source>
</evidence>
<evidence type="ECO:0000256" key="7">
    <source>
        <dbReference type="ARBA" id="ARBA00022723"/>
    </source>
</evidence>
<dbReference type="Pfam" id="PF16187">
    <property type="entry name" value="Peptidase_M16_M"/>
    <property type="match status" value="1"/>
</dbReference>
<evidence type="ECO:0000256" key="13">
    <source>
        <dbReference type="ARBA" id="ARBA00033450"/>
    </source>
</evidence>
<evidence type="ECO:0000256" key="15">
    <source>
        <dbReference type="SAM" id="SignalP"/>
    </source>
</evidence>
<keyword evidence="9" id="KW-0862">Zinc</keyword>
<evidence type="ECO:0000256" key="9">
    <source>
        <dbReference type="ARBA" id="ARBA00022833"/>
    </source>
</evidence>
<comment type="caution">
    <text evidence="20">The sequence shown here is derived from an EMBL/GenBank/DDBJ whole genome shotgun (WGS) entry which is preliminary data.</text>
</comment>
<dbReference type="GO" id="GO:0046872">
    <property type="term" value="F:metal ion binding"/>
    <property type="evidence" value="ECO:0007669"/>
    <property type="project" value="UniProtKB-KW"/>
</dbReference>
<dbReference type="AlphaFoldDB" id="A0A364NRK0"/>
<dbReference type="FunFam" id="3.30.830.10:FF:000012">
    <property type="entry name" value="Protease 3"/>
    <property type="match status" value="1"/>
</dbReference>
<dbReference type="FunFam" id="3.30.830.10:FF:000005">
    <property type="entry name" value="nardilysin isoform X1"/>
    <property type="match status" value="1"/>
</dbReference>
<evidence type="ECO:0000259" key="16">
    <source>
        <dbReference type="Pfam" id="PF00675"/>
    </source>
</evidence>
<dbReference type="InterPro" id="IPR050626">
    <property type="entry name" value="Peptidase_M16"/>
</dbReference>
<keyword evidence="8" id="KW-0378">Hydrolase</keyword>
<dbReference type="InterPro" id="IPR054734">
    <property type="entry name" value="PqqF-like_C_4"/>
</dbReference>
<feature type="domain" description="Peptidase M16 N-terminal" evidence="16">
    <location>
        <begin position="48"/>
        <end position="175"/>
    </location>
</feature>
<proteinExistence type="inferred from homology"/>
<dbReference type="GO" id="GO:0004222">
    <property type="term" value="F:metalloendopeptidase activity"/>
    <property type="evidence" value="ECO:0007669"/>
    <property type="project" value="UniProtKB-EC"/>
</dbReference>
<dbReference type="Pfam" id="PF22456">
    <property type="entry name" value="PqqF-like_C_4"/>
    <property type="match status" value="1"/>
</dbReference>
<evidence type="ECO:0000256" key="1">
    <source>
        <dbReference type="ARBA" id="ARBA00001947"/>
    </source>
</evidence>
<dbReference type="PANTHER" id="PTHR43690:SF18">
    <property type="entry name" value="INSULIN-DEGRADING ENZYME-RELATED"/>
    <property type="match status" value="1"/>
</dbReference>
<evidence type="ECO:0000256" key="12">
    <source>
        <dbReference type="ARBA" id="ARBA00031184"/>
    </source>
</evidence>
<accession>A0A364NRK0</accession>
<reference evidence="20 21" key="1">
    <citation type="submission" date="2018-06" db="EMBL/GenBank/DDBJ databases">
        <title>Nitrincola tibetense sp. nov., isolated from Lake XuguoCo on Tibetan Plateau.</title>
        <authorList>
            <person name="Xing P."/>
        </authorList>
    </citation>
    <scope>NUCLEOTIDE SEQUENCE [LARGE SCALE GENOMIC DNA]</scope>
    <source>
        <strain evidence="21">xg18</strain>
    </source>
</reference>
<comment type="cofactor">
    <cofactor evidence="1">
        <name>Zn(2+)</name>
        <dbReference type="ChEBI" id="CHEBI:29105"/>
    </cofactor>
</comment>
<dbReference type="EC" id="3.4.24.55" evidence="4"/>
<name>A0A364NRK0_9GAMM</name>
<keyword evidence="7" id="KW-0479">Metal-binding</keyword>
<organism evidence="20 21">
    <name type="scientific">Nitrincola tibetensis</name>
    <dbReference type="NCBI Taxonomy" id="2219697"/>
    <lineage>
        <taxon>Bacteria</taxon>
        <taxon>Pseudomonadati</taxon>
        <taxon>Pseudomonadota</taxon>
        <taxon>Gammaproteobacteria</taxon>
        <taxon>Oceanospirillales</taxon>
        <taxon>Oceanospirillaceae</taxon>
        <taxon>Nitrincola</taxon>
    </lineage>
</organism>
<dbReference type="Gene3D" id="3.30.830.10">
    <property type="entry name" value="Metalloenzyme, LuxS/M16 peptidase-like"/>
    <property type="match status" value="4"/>
</dbReference>
<evidence type="ECO:0000256" key="5">
    <source>
        <dbReference type="ARBA" id="ARBA00017565"/>
    </source>
</evidence>
<dbReference type="InterPro" id="IPR001431">
    <property type="entry name" value="Pept_M16_Zn_BS"/>
</dbReference>
<dbReference type="InterPro" id="IPR011765">
    <property type="entry name" value="Pept_M16_N"/>
</dbReference>
<comment type="function">
    <text evidence="2">Endopeptidase that degrades small peptides of less than 7 kDa, such as glucagon and insulin.</text>
</comment>
<dbReference type="Pfam" id="PF05193">
    <property type="entry name" value="Peptidase_M16_C"/>
    <property type="match status" value="1"/>
</dbReference>
<keyword evidence="6" id="KW-0645">Protease</keyword>
<evidence type="ECO:0000256" key="11">
    <source>
        <dbReference type="ARBA" id="ARBA00029597"/>
    </source>
</evidence>
<feature type="domain" description="Coenzyme PQQ synthesis protein F-like C-terminal lobe" evidence="19">
    <location>
        <begin position="771"/>
        <end position="870"/>
    </location>
</feature>
<evidence type="ECO:0000313" key="21">
    <source>
        <dbReference type="Proteomes" id="UP000250744"/>
    </source>
</evidence>
<feature type="domain" description="Peptidase M16 middle/third" evidence="18">
    <location>
        <begin position="393"/>
        <end position="670"/>
    </location>
</feature>
<evidence type="ECO:0000256" key="3">
    <source>
        <dbReference type="ARBA" id="ARBA00007261"/>
    </source>
</evidence>
<dbReference type="GO" id="GO:0005737">
    <property type="term" value="C:cytoplasm"/>
    <property type="evidence" value="ECO:0007669"/>
    <property type="project" value="UniProtKB-ARBA"/>
</dbReference>
<dbReference type="SUPFAM" id="SSF63411">
    <property type="entry name" value="LuxS/MPP-like metallohydrolase"/>
    <property type="match status" value="4"/>
</dbReference>
<evidence type="ECO:0000259" key="19">
    <source>
        <dbReference type="Pfam" id="PF22456"/>
    </source>
</evidence>